<keyword evidence="2" id="KW-1185">Reference proteome</keyword>
<gene>
    <name evidence="1" type="ORF">YOLOSWAG_185</name>
</gene>
<accession>A0A1S6L3A4</accession>
<proteinExistence type="predicted"/>
<evidence type="ECO:0000313" key="1">
    <source>
        <dbReference type="EMBL" id="AQT28664.1"/>
    </source>
</evidence>
<evidence type="ECO:0000313" key="2">
    <source>
        <dbReference type="Proteomes" id="UP000221250"/>
    </source>
</evidence>
<organism evidence="1 2">
    <name type="scientific">Erwinia phage vB_EamM_Yoloswag</name>
    <dbReference type="NCBI Taxonomy" id="1958956"/>
    <lineage>
        <taxon>Viruses</taxon>
        <taxon>Duplodnaviria</taxon>
        <taxon>Heunggongvirae</taxon>
        <taxon>Uroviricota</taxon>
        <taxon>Caudoviricetes</taxon>
        <taxon>Yoloswagvirus</taxon>
        <taxon>Yoloswagvirus yoloswag</taxon>
    </lineage>
</organism>
<dbReference type="Proteomes" id="UP000221250">
    <property type="component" value="Segment"/>
</dbReference>
<protein>
    <submittedName>
        <fullName evidence="1">Uncharacterized protein</fullName>
    </submittedName>
</protein>
<sequence length="293" mass="32421">MQLVMGNWHLNTQRGTPEIVLFDTVLDDSQYDLNQINSVSDYINTSAYSRGIVGEGLVNGVVGQQQDKFWLSNFKYQDPEGAVRGFTVGMTQQNRTALSKGADKELYTGTFQSIAAGAKDFMMTRLYGEGSRTVAFSRLSYQNTYNAGSYGGYSWNISFAYGYYYGSSNSYTSGSAGANGSERQPYQTVEVRATAKLSNYGRVRYAYSISYASGTNQILWDSQPIDDNLLCYIQGQLAASDETVVFDCGLTYYASLGSMFKFDQSDFLVGTDNSAVPGTKPPMRFIRKDVIEV</sequence>
<name>A0A1S6L3A4_9CAUD</name>
<reference evidence="1 2" key="1">
    <citation type="submission" date="2017-01" db="EMBL/GenBank/DDBJ databases">
        <authorList>
            <person name="Mah S.A."/>
            <person name="Swanson W.J."/>
            <person name="Moy G.W."/>
            <person name="Vacquier V.D."/>
        </authorList>
    </citation>
    <scope>NUCLEOTIDE SEQUENCE [LARGE SCALE GENOMIC DNA]</scope>
</reference>
<dbReference type="EMBL" id="KY448244">
    <property type="protein sequence ID" value="AQT28664.1"/>
    <property type="molecule type" value="Genomic_DNA"/>
</dbReference>